<evidence type="ECO:0000313" key="1">
    <source>
        <dbReference type="EMBL" id="DAE19493.1"/>
    </source>
</evidence>
<dbReference type="InterPro" id="IPR006521">
    <property type="entry name" value="Tail_protein_I"/>
</dbReference>
<dbReference type="EMBL" id="BK015676">
    <property type="protein sequence ID" value="DAE19493.1"/>
    <property type="molecule type" value="Genomic_DNA"/>
</dbReference>
<dbReference type="Pfam" id="PF09684">
    <property type="entry name" value="Tail_P2_I"/>
    <property type="match status" value="1"/>
</dbReference>
<sequence>MMNIKLPCWMNKGEPQKLAAACKRFWLWLDAWLRWPLQQFDALTCNETILFLLAWQRDVTRLNAEPLDLFRRRVDYAFINAQDAGSTAGFARIFERLEIGFVGINERVDGIDWDVILLDLTDRQISEHGDLLREIVRQYGRTCRRYRFQSLTSTPINIQAGSVHNDYVCHAASLIRE</sequence>
<organism evidence="1">
    <name type="scientific">Myoviridae sp. ctitt1</name>
    <dbReference type="NCBI Taxonomy" id="2825157"/>
    <lineage>
        <taxon>Viruses</taxon>
        <taxon>Duplodnaviria</taxon>
        <taxon>Heunggongvirae</taxon>
        <taxon>Uroviricota</taxon>
        <taxon>Caudoviricetes</taxon>
    </lineage>
</organism>
<proteinExistence type="predicted"/>
<protein>
    <submittedName>
        <fullName evidence="1">Tail protein</fullName>
    </submittedName>
</protein>
<reference evidence="1" key="1">
    <citation type="journal article" date="2021" name="Proc. Natl. Acad. Sci. U.S.A.">
        <title>A Catalog of Tens of Thousands of Viruses from Human Metagenomes Reveals Hidden Associations with Chronic Diseases.</title>
        <authorList>
            <person name="Tisza M.J."/>
            <person name="Buck C.B."/>
        </authorList>
    </citation>
    <scope>NUCLEOTIDE SEQUENCE</scope>
    <source>
        <strain evidence="1">Ctitt1</strain>
    </source>
</reference>
<name>A0A8S5QL28_9CAUD</name>
<accession>A0A8S5QL28</accession>